<evidence type="ECO:0008006" key="11">
    <source>
        <dbReference type="Google" id="ProtNLM"/>
    </source>
</evidence>
<sequence>MSSEPLSHGPFTNQRTGWCITAPASGSITARVAFCDAADPAQQWRVYFADNPNGPPSGWYDVWQSVSNGLCLSTPSVRNGTVVQTTPCDPSDQYDRWHQQ</sequence>
<keyword evidence="4" id="KW-0843">Virulence</keyword>
<keyword evidence="7" id="KW-0998">Cell outer membrane</keyword>
<keyword evidence="5" id="KW-0472">Membrane</keyword>
<reference evidence="9" key="1">
    <citation type="journal article" date="2014" name="Int. J. Syst. Evol. Microbiol.">
        <title>Complete genome sequence of Corynebacterium casei LMG S-19264T (=DSM 44701T), isolated from a smear-ripened cheese.</title>
        <authorList>
            <consortium name="US DOE Joint Genome Institute (JGI-PGF)"/>
            <person name="Walter F."/>
            <person name="Albersmeier A."/>
            <person name="Kalinowski J."/>
            <person name="Ruckert C."/>
        </authorList>
    </citation>
    <scope>NUCLEOTIDE SEQUENCE</scope>
    <source>
        <strain evidence="9">JCM 4714</strain>
    </source>
</reference>
<dbReference type="AlphaFoldDB" id="A0A918YS46"/>
<dbReference type="RefSeq" id="WP_229882422.1">
    <property type="nucleotide sequence ID" value="NZ_BMVG01000052.1"/>
</dbReference>
<dbReference type="InterPro" id="IPR003558">
    <property type="entry name" value="CDtoxinA/C"/>
</dbReference>
<dbReference type="PROSITE" id="PS50231">
    <property type="entry name" value="RICIN_B_LECTIN"/>
    <property type="match status" value="1"/>
</dbReference>
<keyword evidence="8" id="KW-0449">Lipoprotein</keyword>
<evidence type="ECO:0000256" key="8">
    <source>
        <dbReference type="ARBA" id="ARBA00023288"/>
    </source>
</evidence>
<name>A0A918YS46_9ACTN</name>
<evidence type="ECO:0000313" key="9">
    <source>
        <dbReference type="EMBL" id="GHE14652.1"/>
    </source>
</evidence>
<evidence type="ECO:0000256" key="7">
    <source>
        <dbReference type="ARBA" id="ARBA00023237"/>
    </source>
</evidence>
<accession>A0A918YS46</accession>
<organism evidence="9 10">
    <name type="scientific">Streptomyces alanosinicus</name>
    <dbReference type="NCBI Taxonomy" id="68171"/>
    <lineage>
        <taxon>Bacteria</taxon>
        <taxon>Bacillati</taxon>
        <taxon>Actinomycetota</taxon>
        <taxon>Actinomycetes</taxon>
        <taxon>Kitasatosporales</taxon>
        <taxon>Streptomycetaceae</taxon>
        <taxon>Streptomyces</taxon>
    </lineage>
</organism>
<evidence type="ECO:0000256" key="4">
    <source>
        <dbReference type="ARBA" id="ARBA00023026"/>
    </source>
</evidence>
<dbReference type="GO" id="GO:0009279">
    <property type="term" value="C:cell outer membrane"/>
    <property type="evidence" value="ECO:0007669"/>
    <property type="project" value="UniProtKB-SubCell"/>
</dbReference>
<comment type="subcellular location">
    <subcellularLocation>
        <location evidence="1">Cell outer membrane</location>
        <topology evidence="1">Lipid-anchor</topology>
    </subcellularLocation>
</comment>
<gene>
    <name evidence="9" type="ORF">GCM10010339_86150</name>
</gene>
<keyword evidence="3" id="KW-0732">Signal</keyword>
<evidence type="ECO:0000256" key="2">
    <source>
        <dbReference type="ARBA" id="ARBA00022656"/>
    </source>
</evidence>
<dbReference type="Gene3D" id="2.80.10.50">
    <property type="match status" value="1"/>
</dbReference>
<keyword evidence="2" id="KW-0800">Toxin</keyword>
<evidence type="ECO:0000256" key="3">
    <source>
        <dbReference type="ARBA" id="ARBA00022729"/>
    </source>
</evidence>
<evidence type="ECO:0000256" key="1">
    <source>
        <dbReference type="ARBA" id="ARBA00004459"/>
    </source>
</evidence>
<dbReference type="EMBL" id="BMVG01000052">
    <property type="protein sequence ID" value="GHE14652.1"/>
    <property type="molecule type" value="Genomic_DNA"/>
</dbReference>
<dbReference type="InterPro" id="IPR035992">
    <property type="entry name" value="Ricin_B-like_lectins"/>
</dbReference>
<protein>
    <recommendedName>
        <fullName evidence="11">Ricin B lectin domain-containing protein</fullName>
    </recommendedName>
</protein>
<comment type="caution">
    <text evidence="9">The sequence shown here is derived from an EMBL/GenBank/DDBJ whole genome shotgun (WGS) entry which is preliminary data.</text>
</comment>
<evidence type="ECO:0000313" key="10">
    <source>
        <dbReference type="Proteomes" id="UP000655443"/>
    </source>
</evidence>
<reference evidence="9" key="2">
    <citation type="submission" date="2020-09" db="EMBL/GenBank/DDBJ databases">
        <authorList>
            <person name="Sun Q."/>
            <person name="Ohkuma M."/>
        </authorList>
    </citation>
    <scope>NUCLEOTIDE SEQUENCE</scope>
    <source>
        <strain evidence="9">JCM 4714</strain>
    </source>
</reference>
<dbReference type="SUPFAM" id="SSF50370">
    <property type="entry name" value="Ricin B-like lectins"/>
    <property type="match status" value="1"/>
</dbReference>
<keyword evidence="6" id="KW-0564">Palmitate</keyword>
<dbReference type="GO" id="GO:0090729">
    <property type="term" value="F:toxin activity"/>
    <property type="evidence" value="ECO:0007669"/>
    <property type="project" value="UniProtKB-KW"/>
</dbReference>
<dbReference type="Pfam" id="PF03498">
    <property type="entry name" value="CDtoxinA"/>
    <property type="match status" value="1"/>
</dbReference>
<evidence type="ECO:0000256" key="6">
    <source>
        <dbReference type="ARBA" id="ARBA00023139"/>
    </source>
</evidence>
<keyword evidence="10" id="KW-1185">Reference proteome</keyword>
<dbReference type="Proteomes" id="UP000655443">
    <property type="component" value="Unassembled WGS sequence"/>
</dbReference>
<proteinExistence type="predicted"/>
<evidence type="ECO:0000256" key="5">
    <source>
        <dbReference type="ARBA" id="ARBA00023136"/>
    </source>
</evidence>